<comment type="caution">
    <text evidence="1">The sequence shown here is derived from an EMBL/GenBank/DDBJ whole genome shotgun (WGS) entry which is preliminary data.</text>
</comment>
<sequence>MKIFHALTLTLLPAITQAAICSMPIEVNKALVREIAAMARGSENAQMLQERLGPACACVPLTPTPSDTWMCQWKGDLSSNRLINTLNITFEAGMLAQVVGVDKEGEFIHAP</sequence>
<reference evidence="1 2" key="1">
    <citation type="submission" date="2015-11" db="EMBL/GenBank/DDBJ databases">
        <title>Genomic analysis of 38 Legionella species identifies large and diverse effector repertoires.</title>
        <authorList>
            <person name="Burstein D."/>
            <person name="Amaro F."/>
            <person name="Zusman T."/>
            <person name="Lifshitz Z."/>
            <person name="Cohen O."/>
            <person name="Gilbert J.A."/>
            <person name="Pupko T."/>
            <person name="Shuman H.A."/>
            <person name="Segal G."/>
        </authorList>
    </citation>
    <scope>NUCLEOTIDE SEQUENCE [LARGE SCALE GENOMIC DNA]</scope>
    <source>
        <strain evidence="1 2">ATCC 49504</strain>
    </source>
</reference>
<accession>A0A0W0TZE9</accession>
<dbReference type="RefSeq" id="WP_028387013.1">
    <property type="nucleotide sequence ID" value="NZ_CAAAHN010000001.1"/>
</dbReference>
<dbReference type="Proteomes" id="UP000054785">
    <property type="component" value="Unassembled WGS sequence"/>
</dbReference>
<protein>
    <submittedName>
        <fullName evidence="1">Uncharacterized protein</fullName>
    </submittedName>
</protein>
<dbReference type="EMBL" id="LNYC01000032">
    <property type="protein sequence ID" value="KTD00665.1"/>
    <property type="molecule type" value="Genomic_DNA"/>
</dbReference>
<gene>
    <name evidence="1" type="ORF">Lgee_0929</name>
</gene>
<dbReference type="PATRIC" id="fig|45065.4.peg.997"/>
<dbReference type="AlphaFoldDB" id="A0A0W0TZE9"/>
<name>A0A0W0TZE9_9GAMM</name>
<evidence type="ECO:0000313" key="2">
    <source>
        <dbReference type="Proteomes" id="UP000054785"/>
    </source>
</evidence>
<keyword evidence="2" id="KW-1185">Reference proteome</keyword>
<organism evidence="1 2">
    <name type="scientific">Legionella geestiana</name>
    <dbReference type="NCBI Taxonomy" id="45065"/>
    <lineage>
        <taxon>Bacteria</taxon>
        <taxon>Pseudomonadati</taxon>
        <taxon>Pseudomonadota</taxon>
        <taxon>Gammaproteobacteria</taxon>
        <taxon>Legionellales</taxon>
        <taxon>Legionellaceae</taxon>
        <taxon>Legionella</taxon>
    </lineage>
</organism>
<proteinExistence type="predicted"/>
<dbReference type="OrthoDB" id="9967247at2"/>
<evidence type="ECO:0000313" key="1">
    <source>
        <dbReference type="EMBL" id="KTD00665.1"/>
    </source>
</evidence>